<dbReference type="EMBL" id="CAMXCT020003546">
    <property type="protein sequence ID" value="CAL1158375.1"/>
    <property type="molecule type" value="Genomic_DNA"/>
</dbReference>
<proteinExistence type="predicted"/>
<dbReference type="EMBL" id="CAMXCT030003546">
    <property type="protein sequence ID" value="CAL4792312.1"/>
    <property type="molecule type" value="Genomic_DNA"/>
</dbReference>
<protein>
    <submittedName>
        <fullName evidence="4">Probable protein phosphatase 2C 73 (AtPP2C73) (AtPPC67)</fullName>
    </submittedName>
</protein>
<dbReference type="PROSITE" id="PS51746">
    <property type="entry name" value="PPM_2"/>
    <property type="match status" value="1"/>
</dbReference>
<dbReference type="SMART" id="SM00332">
    <property type="entry name" value="PP2Cc"/>
    <property type="match status" value="1"/>
</dbReference>
<evidence type="ECO:0000256" key="1">
    <source>
        <dbReference type="SAM" id="MobiDB-lite"/>
    </source>
</evidence>
<reference evidence="4 5" key="2">
    <citation type="submission" date="2024-05" db="EMBL/GenBank/DDBJ databases">
        <authorList>
            <person name="Chen Y."/>
            <person name="Shah S."/>
            <person name="Dougan E. K."/>
            <person name="Thang M."/>
            <person name="Chan C."/>
        </authorList>
    </citation>
    <scope>NUCLEOTIDE SEQUENCE [LARGE SCALE GENOMIC DNA]</scope>
</reference>
<dbReference type="SUPFAM" id="SSF81606">
    <property type="entry name" value="PP2C-like"/>
    <property type="match status" value="1"/>
</dbReference>
<dbReference type="InterPro" id="IPR015655">
    <property type="entry name" value="PP2C"/>
</dbReference>
<dbReference type="EMBL" id="CAMXCT010003546">
    <property type="protein sequence ID" value="CAI4005000.1"/>
    <property type="molecule type" value="Genomic_DNA"/>
</dbReference>
<name>A0A9P1D743_9DINO</name>
<dbReference type="OrthoDB" id="10264738at2759"/>
<feature type="region of interest" description="Disordered" evidence="1">
    <location>
        <begin position="1"/>
        <end position="26"/>
    </location>
</feature>
<accession>A0A9P1D743</accession>
<feature type="domain" description="PPM-type phosphatase" evidence="2">
    <location>
        <begin position="71"/>
        <end position="381"/>
    </location>
</feature>
<dbReference type="Pfam" id="PF00481">
    <property type="entry name" value="PP2C"/>
    <property type="match status" value="1"/>
</dbReference>
<dbReference type="GO" id="GO:0004722">
    <property type="term" value="F:protein serine/threonine phosphatase activity"/>
    <property type="evidence" value="ECO:0007669"/>
    <property type="project" value="InterPro"/>
</dbReference>
<comment type="caution">
    <text evidence="3">The sequence shown here is derived from an EMBL/GenBank/DDBJ whole genome shotgun (WGS) entry which is preliminary data.</text>
</comment>
<dbReference type="Proteomes" id="UP001152797">
    <property type="component" value="Unassembled WGS sequence"/>
</dbReference>
<evidence type="ECO:0000259" key="2">
    <source>
        <dbReference type="PROSITE" id="PS51746"/>
    </source>
</evidence>
<keyword evidence="5" id="KW-1185">Reference proteome</keyword>
<reference evidence="3" key="1">
    <citation type="submission" date="2022-10" db="EMBL/GenBank/DDBJ databases">
        <authorList>
            <person name="Chen Y."/>
            <person name="Dougan E. K."/>
            <person name="Chan C."/>
            <person name="Rhodes N."/>
            <person name="Thang M."/>
        </authorList>
    </citation>
    <scope>NUCLEOTIDE SEQUENCE</scope>
</reference>
<evidence type="ECO:0000313" key="5">
    <source>
        <dbReference type="Proteomes" id="UP001152797"/>
    </source>
</evidence>
<sequence>MSRSGFDEPWFARTTPTVRPDTPGGQASPFLAARAPFLKVDDEVQANVAQQGQVQQPLSQPQTQQILQLYNCFMVSLKGNKSTAPNQDRASIVNFGKVELLTLCDGHGEVGHDVAEVCCEVLPKLLLQHVARVESGMSPGVPNAARNPQEAAAALSDVWCEAAVQTFLEMHRLTEALTALSLDGEAGKAVSFDARCSGATATTLVLSNDRIFVAHVGDSRAVLGFHPPGGQWMVRELTRDHKPELPEERSRIERTGAQVISVGQQPNVTCRVYSHQQAWPSINMSRSLGDLHAHSQGLIAEPEVNLIERSWDASSRAVVIVASDGLLDVIDSFTAVTMAWESFEKGTDPGHVLSQEAYARWGRRGLQAGYSDDISIIVRIL</sequence>
<dbReference type="AlphaFoldDB" id="A0A9P1D743"/>
<dbReference type="InterPro" id="IPR036457">
    <property type="entry name" value="PPM-type-like_dom_sf"/>
</dbReference>
<dbReference type="CDD" id="cd00143">
    <property type="entry name" value="PP2Cc"/>
    <property type="match status" value="1"/>
</dbReference>
<gene>
    <name evidence="3" type="ORF">C1SCF055_LOCUS30757</name>
</gene>
<evidence type="ECO:0000313" key="3">
    <source>
        <dbReference type="EMBL" id="CAI4005000.1"/>
    </source>
</evidence>
<dbReference type="InterPro" id="IPR001932">
    <property type="entry name" value="PPM-type_phosphatase-like_dom"/>
</dbReference>
<evidence type="ECO:0000313" key="4">
    <source>
        <dbReference type="EMBL" id="CAL4792312.1"/>
    </source>
</evidence>
<dbReference type="PANTHER" id="PTHR47992">
    <property type="entry name" value="PROTEIN PHOSPHATASE"/>
    <property type="match status" value="1"/>
</dbReference>
<organism evidence="3">
    <name type="scientific">Cladocopium goreaui</name>
    <dbReference type="NCBI Taxonomy" id="2562237"/>
    <lineage>
        <taxon>Eukaryota</taxon>
        <taxon>Sar</taxon>
        <taxon>Alveolata</taxon>
        <taxon>Dinophyceae</taxon>
        <taxon>Suessiales</taxon>
        <taxon>Symbiodiniaceae</taxon>
        <taxon>Cladocopium</taxon>
    </lineage>
</organism>
<dbReference type="Gene3D" id="3.60.40.10">
    <property type="entry name" value="PPM-type phosphatase domain"/>
    <property type="match status" value="1"/>
</dbReference>